<dbReference type="EMBL" id="HE774682">
    <property type="protein sequence ID" value="CCG52644.1"/>
    <property type="molecule type" value="Genomic_DNA"/>
</dbReference>
<feature type="domain" description="Methyltransferase FkbM" evidence="1">
    <location>
        <begin position="67"/>
        <end position="217"/>
    </location>
</feature>
<evidence type="ECO:0000313" key="3">
    <source>
        <dbReference type="Proteomes" id="UP000007599"/>
    </source>
</evidence>
<dbReference type="STRING" id="1094466.KQS_03290"/>
<gene>
    <name evidence="2" type="ordered locus">KQS_03290</name>
</gene>
<accession>H8XSQ9</accession>
<organism evidence="2 3">
    <name type="scientific">Flavobacterium indicum (strain DSM 17447 / CIP 109464 / GPTSA100-9)</name>
    <dbReference type="NCBI Taxonomy" id="1094466"/>
    <lineage>
        <taxon>Bacteria</taxon>
        <taxon>Pseudomonadati</taxon>
        <taxon>Bacteroidota</taxon>
        <taxon>Flavobacteriia</taxon>
        <taxon>Flavobacteriales</taxon>
        <taxon>Flavobacteriaceae</taxon>
        <taxon>Flavobacterium</taxon>
    </lineage>
</organism>
<dbReference type="Gene3D" id="3.40.50.150">
    <property type="entry name" value="Vaccinia Virus protein VP39"/>
    <property type="match status" value="1"/>
</dbReference>
<name>H8XSQ9_FLAIG</name>
<evidence type="ECO:0000259" key="1">
    <source>
        <dbReference type="Pfam" id="PF05050"/>
    </source>
</evidence>
<dbReference type="Proteomes" id="UP000007599">
    <property type="component" value="Chromosome I"/>
</dbReference>
<dbReference type="NCBIfam" id="TIGR01444">
    <property type="entry name" value="fkbM_fam"/>
    <property type="match status" value="1"/>
</dbReference>
<keyword evidence="3" id="KW-1185">Reference proteome</keyword>
<dbReference type="InterPro" id="IPR029063">
    <property type="entry name" value="SAM-dependent_MTases_sf"/>
</dbReference>
<dbReference type="PATRIC" id="fig|1094466.5.peg.648"/>
<dbReference type="HOGENOM" id="CLU_1169277_0_0_10"/>
<dbReference type="KEGG" id="fin:KQS_03290"/>
<dbReference type="Pfam" id="PF05050">
    <property type="entry name" value="Methyltransf_21"/>
    <property type="match status" value="1"/>
</dbReference>
<reference evidence="2 3" key="1">
    <citation type="journal article" date="2012" name="J. Bacteriol.">
        <title>Complete Genome Sequence of Flavobacterium indicum GPSTA100-9T, Isolated from Warm Spring Water.</title>
        <authorList>
            <person name="Barbier P."/>
            <person name="Houel A."/>
            <person name="Loux V."/>
            <person name="Poulain J."/>
            <person name="Bernardet J.F."/>
            <person name="Touchon M."/>
            <person name="Duchaud E."/>
        </authorList>
    </citation>
    <scope>NUCLEOTIDE SEQUENCE [LARGE SCALE GENOMIC DNA]</scope>
    <source>
        <strain evidence="3">DSM 17447 / CIP 109464 / GPTSA100-9</strain>
    </source>
</reference>
<dbReference type="SUPFAM" id="SSF53335">
    <property type="entry name" value="S-adenosyl-L-methionine-dependent methyltransferases"/>
    <property type="match status" value="1"/>
</dbReference>
<evidence type="ECO:0000313" key="2">
    <source>
        <dbReference type="EMBL" id="CCG52644.1"/>
    </source>
</evidence>
<dbReference type="eggNOG" id="COG2518">
    <property type="taxonomic scope" value="Bacteria"/>
</dbReference>
<reference evidence="3" key="2">
    <citation type="submission" date="2012-03" db="EMBL/GenBank/DDBJ databases">
        <title>Complete genome sequence of Flavobacterium indicum GPTSA100-9T, isolated from warm spring water.</title>
        <authorList>
            <person name="Barbier P."/>
            <person name="Houel A."/>
            <person name="Loux V."/>
            <person name="Poulain J."/>
            <person name="Bernardet J.-F."/>
            <person name="Touchon M."/>
            <person name="Duchaud E."/>
        </authorList>
    </citation>
    <scope>NUCLEOTIDE SEQUENCE [LARGE SCALE GENOMIC DNA]</scope>
    <source>
        <strain evidence="3">DSM 17447 / CIP 109464 / GPTSA100-9</strain>
    </source>
</reference>
<dbReference type="AlphaFoldDB" id="H8XSQ9"/>
<protein>
    <recommendedName>
        <fullName evidence="1">Methyltransferase FkbM domain-containing protein</fullName>
    </recommendedName>
</protein>
<sequence length="237" mass="26716">MVNELTGKIIALLYSNKIPFHDLIIEISNFNIKRRIAASLFFKTYESAEIRFISKYLQNYEGTIVEFGASIGVVSSTLAKSNPKAQVISFEADSRFIPIIEQNFKINGILNARVCNEIIGAQGYEFIPGEDNTRGKITKSNQSDSQLASLKDLISKYDFPDTFVLVCDIEGAEYFVLSELNFQNCPLLIMELHPIEIEGALITVPDLKNKILKLGYEIIEEYGSNIVAKNNKIDFKR</sequence>
<dbReference type="InterPro" id="IPR006342">
    <property type="entry name" value="FkbM_mtfrase"/>
</dbReference>
<proteinExistence type="predicted"/>